<reference evidence="1" key="1">
    <citation type="submission" date="2022-07" db="EMBL/GenBank/DDBJ databases">
        <title>Phylogenomic reconstructions and comparative analyses of Kickxellomycotina fungi.</title>
        <authorList>
            <person name="Reynolds N.K."/>
            <person name="Stajich J.E."/>
            <person name="Barry K."/>
            <person name="Grigoriev I.V."/>
            <person name="Crous P."/>
            <person name="Smith M.E."/>
        </authorList>
    </citation>
    <scope>NUCLEOTIDE SEQUENCE</scope>
    <source>
        <strain evidence="1">CBS 109366</strain>
    </source>
</reference>
<keyword evidence="2" id="KW-1185">Reference proteome</keyword>
<evidence type="ECO:0000313" key="2">
    <source>
        <dbReference type="Proteomes" id="UP001140234"/>
    </source>
</evidence>
<gene>
    <name evidence="1" type="ORF">IWQ57_000399</name>
</gene>
<sequence>MAACWDLLDDIDATLCVLQPRQPRRSDLWRRVAVGDLTTVLVEAAPERACPRIAVYGPSSAADPLKARAKGARALWTSARGARANLEDILGCALPPPGAADQRDIRLECGICFAFARGAEPADQLCASDRCAQPFHRSCLAEWLATKEDTRQSFATLFGKCPYCSGNIAVARE</sequence>
<name>A0ACC1K872_9FUNG</name>
<protein>
    <submittedName>
        <fullName evidence="1">Uncharacterized protein</fullName>
    </submittedName>
</protein>
<comment type="caution">
    <text evidence="1">The sequence shown here is derived from an EMBL/GenBank/DDBJ whole genome shotgun (WGS) entry which is preliminary data.</text>
</comment>
<proteinExistence type="predicted"/>
<organism evidence="1 2">
    <name type="scientific">Coemansia nantahalensis</name>
    <dbReference type="NCBI Taxonomy" id="2789366"/>
    <lineage>
        <taxon>Eukaryota</taxon>
        <taxon>Fungi</taxon>
        <taxon>Fungi incertae sedis</taxon>
        <taxon>Zoopagomycota</taxon>
        <taxon>Kickxellomycotina</taxon>
        <taxon>Kickxellomycetes</taxon>
        <taxon>Kickxellales</taxon>
        <taxon>Kickxellaceae</taxon>
        <taxon>Coemansia</taxon>
    </lineage>
</organism>
<dbReference type="EMBL" id="JANBUJ010000013">
    <property type="protein sequence ID" value="KAJ2775535.1"/>
    <property type="molecule type" value="Genomic_DNA"/>
</dbReference>
<dbReference type="Proteomes" id="UP001140234">
    <property type="component" value="Unassembled WGS sequence"/>
</dbReference>
<accession>A0ACC1K872</accession>
<evidence type="ECO:0000313" key="1">
    <source>
        <dbReference type="EMBL" id="KAJ2775535.1"/>
    </source>
</evidence>